<evidence type="ECO:0000313" key="6">
    <source>
        <dbReference type="Proteomes" id="UP000657592"/>
    </source>
</evidence>
<dbReference type="InterPro" id="IPR006311">
    <property type="entry name" value="TAT_signal"/>
</dbReference>
<comment type="caution">
    <text evidence="5">The sequence shown here is derived from an EMBL/GenBank/DDBJ whole genome shotgun (WGS) entry which is preliminary data.</text>
</comment>
<dbReference type="Pfam" id="PF13458">
    <property type="entry name" value="Peripla_BP_6"/>
    <property type="match status" value="1"/>
</dbReference>
<evidence type="ECO:0000256" key="1">
    <source>
        <dbReference type="ARBA" id="ARBA00010062"/>
    </source>
</evidence>
<organism evidence="5 6">
    <name type="scientific">Microbacterium album</name>
    <dbReference type="NCBI Taxonomy" id="2053191"/>
    <lineage>
        <taxon>Bacteria</taxon>
        <taxon>Bacillati</taxon>
        <taxon>Actinomycetota</taxon>
        <taxon>Actinomycetes</taxon>
        <taxon>Micrococcales</taxon>
        <taxon>Microbacteriaceae</taxon>
        <taxon>Microbacterium</taxon>
    </lineage>
</organism>
<keyword evidence="6" id="KW-1185">Reference proteome</keyword>
<dbReference type="InterPro" id="IPR028081">
    <property type="entry name" value="Leu-bd"/>
</dbReference>
<dbReference type="RefSeq" id="WP_188755917.1">
    <property type="nucleotide sequence ID" value="NZ_BMJY01000006.1"/>
</dbReference>
<dbReference type="InterPro" id="IPR028082">
    <property type="entry name" value="Peripla_BP_I"/>
</dbReference>
<protein>
    <submittedName>
        <fullName evidence="5">ABC transporter substrate-binding protein</fullName>
    </submittedName>
</protein>
<dbReference type="PANTHER" id="PTHR30483:SF6">
    <property type="entry name" value="PERIPLASMIC BINDING PROTEIN OF ABC TRANSPORTER FOR NATURAL AMINO ACIDS"/>
    <property type="match status" value="1"/>
</dbReference>
<evidence type="ECO:0000259" key="4">
    <source>
        <dbReference type="Pfam" id="PF13458"/>
    </source>
</evidence>
<accession>A0A917MNV3</accession>
<dbReference type="SUPFAM" id="SSF53822">
    <property type="entry name" value="Periplasmic binding protein-like I"/>
    <property type="match status" value="1"/>
</dbReference>
<dbReference type="Proteomes" id="UP000657592">
    <property type="component" value="Unassembled WGS sequence"/>
</dbReference>
<name>A0A917MNV3_9MICO</name>
<dbReference type="EMBL" id="BMJY01000006">
    <property type="protein sequence ID" value="GGH43612.1"/>
    <property type="molecule type" value="Genomic_DNA"/>
</dbReference>
<dbReference type="InterPro" id="IPR051010">
    <property type="entry name" value="BCAA_transport"/>
</dbReference>
<proteinExistence type="inferred from homology"/>
<feature type="signal peptide" evidence="3">
    <location>
        <begin position="1"/>
        <end position="30"/>
    </location>
</feature>
<feature type="domain" description="Leucine-binding protein" evidence="4">
    <location>
        <begin position="52"/>
        <end position="392"/>
    </location>
</feature>
<dbReference type="CDD" id="cd06332">
    <property type="entry name" value="PBP1_aromatic_compounds-like"/>
    <property type="match status" value="1"/>
</dbReference>
<reference evidence="5" key="1">
    <citation type="journal article" date="2014" name="Int. J. Syst. Evol. Microbiol.">
        <title>Complete genome sequence of Corynebacterium casei LMG S-19264T (=DSM 44701T), isolated from a smear-ripened cheese.</title>
        <authorList>
            <consortium name="US DOE Joint Genome Institute (JGI-PGF)"/>
            <person name="Walter F."/>
            <person name="Albersmeier A."/>
            <person name="Kalinowski J."/>
            <person name="Ruckert C."/>
        </authorList>
    </citation>
    <scope>NUCLEOTIDE SEQUENCE</scope>
    <source>
        <strain evidence="5">CGMCC 1.15794</strain>
    </source>
</reference>
<gene>
    <name evidence="5" type="ORF">GCM10010921_17680</name>
</gene>
<evidence type="ECO:0000256" key="2">
    <source>
        <dbReference type="ARBA" id="ARBA00022729"/>
    </source>
</evidence>
<dbReference type="PANTHER" id="PTHR30483">
    <property type="entry name" value="LEUCINE-SPECIFIC-BINDING PROTEIN"/>
    <property type="match status" value="1"/>
</dbReference>
<dbReference type="Gene3D" id="3.40.50.2300">
    <property type="match status" value="2"/>
</dbReference>
<comment type="similarity">
    <text evidence="1">Belongs to the leucine-binding protein family.</text>
</comment>
<reference evidence="5" key="2">
    <citation type="submission" date="2020-09" db="EMBL/GenBank/DDBJ databases">
        <authorList>
            <person name="Sun Q."/>
            <person name="Zhou Y."/>
        </authorList>
    </citation>
    <scope>NUCLEOTIDE SEQUENCE</scope>
    <source>
        <strain evidence="5">CGMCC 1.15794</strain>
    </source>
</reference>
<keyword evidence="2 3" id="KW-0732">Signal</keyword>
<sequence>MTSKRMSHRSRLSALAALGAAATLALTACAPPGAAPADPGAADGGEDGAQVLKVGYISPITGNFAIAGQEMVDGWNLYWEINGPEAGGVTVETIVEDDAGNPEVSLTKAQKLVTSDGVDVVIGPLLANTALAVAAYTSQQGIPNLHPVAAADDLTQKQANDLTVRTGSQSGSQTIFPGARWAAEEEGYETAVTLCPDYAFGWESCAGFTQGFEAGGGEVVQQLWFPNGTSDFSTYVSQIQAAGADVAFVATAGGAPGPDFLRSFLGMGLGESQPLIMNCCGMDQATLRTLGADIEGFRSISYWAEGRESPVVEEFSAAYSERYDGRIPSANVAGGYMTASLVAAVLEENGLVTGEDLVAAITAHEFEDSIFGKASFDDYNNMTSPVYVREVREVDGVYKNVPIATFEDVDQWLGKSPEEILEQPTYSQDFQG</sequence>
<dbReference type="PROSITE" id="PS51318">
    <property type="entry name" value="TAT"/>
    <property type="match status" value="1"/>
</dbReference>
<evidence type="ECO:0000313" key="5">
    <source>
        <dbReference type="EMBL" id="GGH43612.1"/>
    </source>
</evidence>
<dbReference type="PROSITE" id="PS51257">
    <property type="entry name" value="PROKAR_LIPOPROTEIN"/>
    <property type="match status" value="1"/>
</dbReference>
<dbReference type="AlphaFoldDB" id="A0A917MNV3"/>
<feature type="chain" id="PRO_5038657591" evidence="3">
    <location>
        <begin position="31"/>
        <end position="432"/>
    </location>
</feature>
<evidence type="ECO:0000256" key="3">
    <source>
        <dbReference type="SAM" id="SignalP"/>
    </source>
</evidence>